<dbReference type="AlphaFoldDB" id="A0A699YFT1"/>
<keyword evidence="7" id="KW-0326">Glycosidase</keyword>
<evidence type="ECO:0000256" key="7">
    <source>
        <dbReference type="ARBA" id="ARBA00023295"/>
    </source>
</evidence>
<dbReference type="Gene3D" id="1.50.10.10">
    <property type="match status" value="1"/>
</dbReference>
<comment type="catalytic activity">
    <reaction evidence="1">
        <text>Endohydrolysis of (1-&gt;4)-beta-D-glucosidic linkages in cellulose, lichenin and cereal beta-D-glucans.</text>
        <dbReference type="EC" id="3.2.1.4"/>
    </reaction>
</comment>
<organism evidence="10 11">
    <name type="scientific">Haematococcus lacustris</name>
    <name type="common">Green alga</name>
    <name type="synonym">Haematococcus pluvialis</name>
    <dbReference type="NCBI Taxonomy" id="44745"/>
    <lineage>
        <taxon>Eukaryota</taxon>
        <taxon>Viridiplantae</taxon>
        <taxon>Chlorophyta</taxon>
        <taxon>core chlorophytes</taxon>
        <taxon>Chlorophyceae</taxon>
        <taxon>CS clade</taxon>
        <taxon>Chlamydomonadales</taxon>
        <taxon>Haematococcaceae</taxon>
        <taxon>Haematococcus</taxon>
    </lineage>
</organism>
<feature type="domain" description="Glycoside hydrolase family 9" evidence="9">
    <location>
        <begin position="1"/>
        <end position="119"/>
    </location>
</feature>
<name>A0A699YFT1_HAELA</name>
<accession>A0A699YFT1</accession>
<evidence type="ECO:0000256" key="1">
    <source>
        <dbReference type="ARBA" id="ARBA00000966"/>
    </source>
</evidence>
<dbReference type="SUPFAM" id="SSF48208">
    <property type="entry name" value="Six-hairpin glycosidases"/>
    <property type="match status" value="1"/>
</dbReference>
<keyword evidence="4" id="KW-0378">Hydrolase</keyword>
<sequence>VGAVEVDHAYWGRPEQQPERGARDTPGFRPVFVISAQSPGADIVGEAVSAMIAISFVLSKNGVQSDWPLAGQLQKRARQLLAFAEAAPGTWAPPYGTNAYPSSAYIDELILAQLWRCRLDMATSSTTALPTSCRVALDK</sequence>
<evidence type="ECO:0000256" key="5">
    <source>
        <dbReference type="ARBA" id="ARBA00023001"/>
    </source>
</evidence>
<gene>
    <name evidence="10" type="ORF">HaLaN_04016</name>
</gene>
<protein>
    <recommendedName>
        <fullName evidence="3">cellulase</fullName>
        <ecNumber evidence="3">3.2.1.4</ecNumber>
    </recommendedName>
</protein>
<dbReference type="Proteomes" id="UP000485058">
    <property type="component" value="Unassembled WGS sequence"/>
</dbReference>
<dbReference type="EC" id="3.2.1.4" evidence="3"/>
<dbReference type="GO" id="GO:0030245">
    <property type="term" value="P:cellulose catabolic process"/>
    <property type="evidence" value="ECO:0007669"/>
    <property type="project" value="UniProtKB-KW"/>
</dbReference>
<keyword evidence="6" id="KW-0119">Carbohydrate metabolism</keyword>
<evidence type="ECO:0000256" key="8">
    <source>
        <dbReference type="ARBA" id="ARBA00023326"/>
    </source>
</evidence>
<reference evidence="10 11" key="1">
    <citation type="submission" date="2020-02" db="EMBL/GenBank/DDBJ databases">
        <title>Draft genome sequence of Haematococcus lacustris strain NIES-144.</title>
        <authorList>
            <person name="Morimoto D."/>
            <person name="Nakagawa S."/>
            <person name="Yoshida T."/>
            <person name="Sawayama S."/>
        </authorList>
    </citation>
    <scope>NUCLEOTIDE SEQUENCE [LARGE SCALE GENOMIC DNA]</scope>
    <source>
        <strain evidence="10 11">NIES-144</strain>
    </source>
</reference>
<dbReference type="EMBL" id="BLLF01000198">
    <property type="protein sequence ID" value="GFH08967.1"/>
    <property type="molecule type" value="Genomic_DNA"/>
</dbReference>
<keyword evidence="5" id="KW-0136">Cellulose degradation</keyword>
<comment type="similarity">
    <text evidence="2">Belongs to the glycosyl hydrolase 9 (cellulase E) family.</text>
</comment>
<evidence type="ECO:0000259" key="9">
    <source>
        <dbReference type="Pfam" id="PF00759"/>
    </source>
</evidence>
<evidence type="ECO:0000256" key="4">
    <source>
        <dbReference type="ARBA" id="ARBA00022801"/>
    </source>
</evidence>
<feature type="non-terminal residue" evidence="10">
    <location>
        <position position="1"/>
    </location>
</feature>
<keyword evidence="11" id="KW-1185">Reference proteome</keyword>
<dbReference type="InterPro" id="IPR008928">
    <property type="entry name" value="6-hairpin_glycosidase_sf"/>
</dbReference>
<dbReference type="InterPro" id="IPR001701">
    <property type="entry name" value="Glyco_hydro_9"/>
</dbReference>
<evidence type="ECO:0000313" key="10">
    <source>
        <dbReference type="EMBL" id="GFH08967.1"/>
    </source>
</evidence>
<dbReference type="PANTHER" id="PTHR22298">
    <property type="entry name" value="ENDO-1,4-BETA-GLUCANASE"/>
    <property type="match status" value="1"/>
</dbReference>
<evidence type="ECO:0000256" key="2">
    <source>
        <dbReference type="ARBA" id="ARBA00007072"/>
    </source>
</evidence>
<evidence type="ECO:0000313" key="11">
    <source>
        <dbReference type="Proteomes" id="UP000485058"/>
    </source>
</evidence>
<evidence type="ECO:0000256" key="3">
    <source>
        <dbReference type="ARBA" id="ARBA00012601"/>
    </source>
</evidence>
<dbReference type="Pfam" id="PF00759">
    <property type="entry name" value="Glyco_hydro_9"/>
    <property type="match status" value="1"/>
</dbReference>
<evidence type="ECO:0000256" key="6">
    <source>
        <dbReference type="ARBA" id="ARBA00023277"/>
    </source>
</evidence>
<keyword evidence="8" id="KW-0624">Polysaccharide degradation</keyword>
<comment type="caution">
    <text evidence="10">The sequence shown here is derived from an EMBL/GenBank/DDBJ whole genome shotgun (WGS) entry which is preliminary data.</text>
</comment>
<dbReference type="GO" id="GO:0008810">
    <property type="term" value="F:cellulase activity"/>
    <property type="evidence" value="ECO:0007669"/>
    <property type="project" value="UniProtKB-EC"/>
</dbReference>
<proteinExistence type="inferred from homology"/>
<dbReference type="InterPro" id="IPR012341">
    <property type="entry name" value="6hp_glycosidase-like_sf"/>
</dbReference>